<dbReference type="Proteomes" id="UP000596660">
    <property type="component" value="Unplaced"/>
</dbReference>
<dbReference type="Gramene" id="AUR62020316-RA">
    <property type="protein sequence ID" value="AUR62020316-RA:cds"/>
    <property type="gene ID" value="AUR62020316"/>
</dbReference>
<reference evidence="1" key="1">
    <citation type="journal article" date="2017" name="Nature">
        <title>The genome of Chenopodium quinoa.</title>
        <authorList>
            <person name="Jarvis D.E."/>
            <person name="Ho Y.S."/>
            <person name="Lightfoot D.J."/>
            <person name="Schmoeckel S.M."/>
            <person name="Li B."/>
            <person name="Borm T.J.A."/>
            <person name="Ohyanagi H."/>
            <person name="Mineta K."/>
            <person name="Michell C.T."/>
            <person name="Saber N."/>
            <person name="Kharbatia N.M."/>
            <person name="Rupper R.R."/>
            <person name="Sharp A.R."/>
            <person name="Dally N."/>
            <person name="Boughton B.A."/>
            <person name="Woo Y.H."/>
            <person name="Gao G."/>
            <person name="Schijlen E.G.W.M."/>
            <person name="Guo X."/>
            <person name="Momin A.A."/>
            <person name="Negrao S."/>
            <person name="Al-Babili S."/>
            <person name="Gehring C."/>
            <person name="Roessner U."/>
            <person name="Jung C."/>
            <person name="Murphy K."/>
            <person name="Arold S.T."/>
            <person name="Gojobori T."/>
            <person name="van der Linden C.G."/>
            <person name="van Loo E.N."/>
            <person name="Jellen E.N."/>
            <person name="Maughan P.J."/>
            <person name="Tester M."/>
        </authorList>
    </citation>
    <scope>NUCLEOTIDE SEQUENCE [LARGE SCALE GENOMIC DNA]</scope>
    <source>
        <strain evidence="1">cv. PI 614886</strain>
    </source>
</reference>
<reference evidence="1" key="2">
    <citation type="submission" date="2021-03" db="UniProtKB">
        <authorList>
            <consortium name="EnsemblPlants"/>
        </authorList>
    </citation>
    <scope>IDENTIFICATION</scope>
</reference>
<evidence type="ECO:0000313" key="1">
    <source>
        <dbReference type="EnsemblPlants" id="AUR62020316-RA:cds"/>
    </source>
</evidence>
<evidence type="ECO:0000313" key="2">
    <source>
        <dbReference type="Proteomes" id="UP000596660"/>
    </source>
</evidence>
<dbReference type="AlphaFoldDB" id="A0A803LXW5"/>
<dbReference type="OMA" id="ILMADNS"/>
<name>A0A803LXW5_CHEQI</name>
<protein>
    <submittedName>
        <fullName evidence="1">Uncharacterized protein</fullName>
    </submittedName>
</protein>
<organism evidence="1 2">
    <name type="scientific">Chenopodium quinoa</name>
    <name type="common">Quinoa</name>
    <dbReference type="NCBI Taxonomy" id="63459"/>
    <lineage>
        <taxon>Eukaryota</taxon>
        <taxon>Viridiplantae</taxon>
        <taxon>Streptophyta</taxon>
        <taxon>Embryophyta</taxon>
        <taxon>Tracheophyta</taxon>
        <taxon>Spermatophyta</taxon>
        <taxon>Magnoliopsida</taxon>
        <taxon>eudicotyledons</taxon>
        <taxon>Gunneridae</taxon>
        <taxon>Pentapetalae</taxon>
        <taxon>Caryophyllales</taxon>
        <taxon>Chenopodiaceae</taxon>
        <taxon>Chenopodioideae</taxon>
        <taxon>Atripliceae</taxon>
        <taxon>Chenopodium</taxon>
    </lineage>
</organism>
<keyword evidence="2" id="KW-1185">Reference proteome</keyword>
<sequence>MATIDCPPSKPVDSVTIMEPLLADEIACLNHDVLFSPRLFTSPNYLASTNMEAQDYILMADNSLVMSDALMDLPLWD</sequence>
<accession>A0A803LXW5</accession>
<dbReference type="EnsemblPlants" id="AUR62020316-RA">
    <property type="protein sequence ID" value="AUR62020316-RA:cds"/>
    <property type="gene ID" value="AUR62020316"/>
</dbReference>
<proteinExistence type="predicted"/>